<dbReference type="CDD" id="cd13401">
    <property type="entry name" value="Slt70-like"/>
    <property type="match status" value="1"/>
</dbReference>
<name>B8HXI8_CYAP4</name>
<evidence type="ECO:0000256" key="1">
    <source>
        <dbReference type="ARBA" id="ARBA00022729"/>
    </source>
</evidence>
<dbReference type="AlphaFoldDB" id="B8HXI8"/>
<dbReference type="Gene3D" id="1.25.40.10">
    <property type="entry name" value="Tetratricopeptide repeat domain"/>
    <property type="match status" value="3"/>
</dbReference>
<dbReference type="InterPro" id="IPR008258">
    <property type="entry name" value="Transglycosylase_SLT_dom_1"/>
</dbReference>
<dbReference type="Pfam" id="PF13174">
    <property type="entry name" value="TPR_6"/>
    <property type="match status" value="3"/>
</dbReference>
<dbReference type="OrthoDB" id="9815002at2"/>
<protein>
    <submittedName>
        <fullName evidence="3">Lytic transglycosylase catalytic</fullName>
    </submittedName>
</protein>
<keyword evidence="1" id="KW-0732">Signal</keyword>
<dbReference type="PANTHER" id="PTHR37423">
    <property type="entry name" value="SOLUBLE LYTIC MUREIN TRANSGLYCOSYLASE-RELATED"/>
    <property type="match status" value="1"/>
</dbReference>
<dbReference type="InterPro" id="IPR019734">
    <property type="entry name" value="TPR_rpt"/>
</dbReference>
<dbReference type="eggNOG" id="COG0741">
    <property type="taxonomic scope" value="Bacteria"/>
</dbReference>
<dbReference type="KEGG" id="cyn:Cyan7425_4220"/>
<dbReference type="SUPFAM" id="SSF48435">
    <property type="entry name" value="Bacterial muramidases"/>
    <property type="match status" value="1"/>
</dbReference>
<organism evidence="3">
    <name type="scientific">Cyanothece sp. (strain PCC 7425 / ATCC 29141)</name>
    <dbReference type="NCBI Taxonomy" id="395961"/>
    <lineage>
        <taxon>Bacteria</taxon>
        <taxon>Bacillati</taxon>
        <taxon>Cyanobacteriota</taxon>
        <taxon>Cyanophyceae</taxon>
        <taxon>Gomontiellales</taxon>
        <taxon>Cyanothecaceae</taxon>
        <taxon>Cyanothece</taxon>
    </lineage>
</organism>
<dbReference type="InterPro" id="IPR008939">
    <property type="entry name" value="Lytic_TGlycosylase_superhlx_U"/>
</dbReference>
<dbReference type="GO" id="GO:0004553">
    <property type="term" value="F:hydrolase activity, hydrolyzing O-glycosyl compounds"/>
    <property type="evidence" value="ECO:0007669"/>
    <property type="project" value="InterPro"/>
</dbReference>
<dbReference type="Pfam" id="PF01464">
    <property type="entry name" value="SLT"/>
    <property type="match status" value="1"/>
</dbReference>
<dbReference type="SUPFAM" id="SSF53955">
    <property type="entry name" value="Lysozyme-like"/>
    <property type="match status" value="1"/>
</dbReference>
<reference evidence="3" key="1">
    <citation type="submission" date="2009-01" db="EMBL/GenBank/DDBJ databases">
        <title>Complete sequence of chromosome Cyanothece sp. PCC 7425.</title>
        <authorList>
            <consortium name="US DOE Joint Genome Institute"/>
            <person name="Lucas S."/>
            <person name="Copeland A."/>
            <person name="Lapidus A."/>
            <person name="Glavina del Rio T."/>
            <person name="Dalin E."/>
            <person name="Tice H."/>
            <person name="Bruce D."/>
            <person name="Goodwin L."/>
            <person name="Pitluck S."/>
            <person name="Sims D."/>
            <person name="Meineke L."/>
            <person name="Brettin T."/>
            <person name="Detter J.C."/>
            <person name="Han C."/>
            <person name="Larimer F."/>
            <person name="Land M."/>
            <person name="Hauser L."/>
            <person name="Kyrpides N."/>
            <person name="Ovchinnikova G."/>
            <person name="Liberton M."/>
            <person name="Stoeckel J."/>
            <person name="Banerjee A."/>
            <person name="Singh A."/>
            <person name="Page L."/>
            <person name="Sato H."/>
            <person name="Zhao L."/>
            <person name="Sherman L."/>
            <person name="Pakrasi H."/>
            <person name="Richardson P."/>
        </authorList>
    </citation>
    <scope>NUCLEOTIDE SEQUENCE</scope>
    <source>
        <strain evidence="3">PCC 7425</strain>
    </source>
</reference>
<dbReference type="GO" id="GO:0042597">
    <property type="term" value="C:periplasmic space"/>
    <property type="evidence" value="ECO:0007669"/>
    <property type="project" value="InterPro"/>
</dbReference>
<evidence type="ECO:0000313" key="3">
    <source>
        <dbReference type="EMBL" id="ACL46533.1"/>
    </source>
</evidence>
<accession>B8HXI8</accession>
<dbReference type="HOGENOM" id="CLU_013746_0_0_3"/>
<evidence type="ECO:0000259" key="2">
    <source>
        <dbReference type="Pfam" id="PF01464"/>
    </source>
</evidence>
<feature type="domain" description="Transglycosylase SLT" evidence="2">
    <location>
        <begin position="575"/>
        <end position="684"/>
    </location>
</feature>
<gene>
    <name evidence="3" type="ordered locus">Cyan7425_4220</name>
</gene>
<dbReference type="InterPro" id="IPR023346">
    <property type="entry name" value="Lysozyme-like_dom_sf"/>
</dbReference>
<dbReference type="EMBL" id="CP001344">
    <property type="protein sequence ID" value="ACL46533.1"/>
    <property type="molecule type" value="Genomic_DNA"/>
</dbReference>
<proteinExistence type="predicted"/>
<dbReference type="PANTHER" id="PTHR37423:SF5">
    <property type="entry name" value="SOLUBLE LYTIC MUREIN TRANSGLYCOSYLASE"/>
    <property type="match status" value="1"/>
</dbReference>
<sequence length="735" mass="82649">MGQPGLNQTNLKPTVIASLGIVLLLGAATVTLNPFQSFRQPPVPQPAAPALLSPRLSSLVSLAPSQRQAQLLQLTRQGNTQDRHQSRYLLGVDALEQRDGRAALEFLANLEQDYPLLAAPILTKRAEAFQLTGQTAQATATWKMLLQQFPQQPEAAQALYGLGQTNPRFWDEAIARFPAHPQTIKIVQERLRQNPNQPALLLLLAKHALYLPDITQVLDRLTADYAKTLTPEDWAAIGFGYWEKQIYGKAGQAYSRATSTPLHAYRAGRGLQLGEQTAAAIAAYQRMLKAFPQSKETPLALLRLAALSTSPPQALSYLDRAITLADQLGNPERAAEALLAKLQQLEAAGQKPLAAKTRQKLLSTYSATDAAAELRWTLVQQQASQQNWAAARRLALELSDRNPNSPLAPEAVFWAGEWARQLGEKAAEQQAFQRLWQTYPQSYYTWRAASLSGWEVGNFTTVRSLQPQVNPQPQRLLLAAGSPTLQELYALGQDQEAWTRWQWEFRNRVEPTIAEQLSDGLLRMGVGDYLDGIFMLENLKSRARTEPENREQVTKIIQTPGYWYALYPLPYLSTVLQWSQQRQLNPLLVMALIRQESRFQTQVRSIAGAVGLMQVMPETGAWIADQLQLSQYVLDQVEDNVKLGTWYLDYTHETYKNNSLLALASYNAGPGNVEDWLNRFGFTNPDVFIERIPFSETQNYVKVVLENYWNYLRLYNPQTIAHLQQVKRPGLWGQP</sequence>
<dbReference type="Gene3D" id="1.10.530.10">
    <property type="match status" value="1"/>
</dbReference>
<dbReference type="CAZy" id="GH23">
    <property type="family name" value="Glycoside Hydrolase Family 23"/>
</dbReference>
<dbReference type="eggNOG" id="COG1729">
    <property type="taxonomic scope" value="Bacteria"/>
</dbReference>
<dbReference type="InterPro" id="IPR011990">
    <property type="entry name" value="TPR-like_helical_dom_sf"/>
</dbReference>
<dbReference type="STRING" id="395961.Cyan7425_4220"/>